<reference evidence="5 6" key="1">
    <citation type="submission" date="2020-02" db="EMBL/GenBank/DDBJ databases">
        <title>Comparative genomics of sulfur disproportionating microorganisms.</title>
        <authorList>
            <person name="Ward L.M."/>
            <person name="Bertran E."/>
            <person name="Johnston D.T."/>
        </authorList>
    </citation>
    <scope>NUCLEOTIDE SEQUENCE [LARGE SCALE GENOMIC DNA]</scope>
    <source>
        <strain evidence="5 6">DSM 3696</strain>
    </source>
</reference>
<dbReference type="InterPro" id="IPR016161">
    <property type="entry name" value="Ald_DH/histidinol_DH"/>
</dbReference>
<dbReference type="InterPro" id="IPR016163">
    <property type="entry name" value="Ald_DH_C"/>
</dbReference>
<evidence type="ECO:0000256" key="1">
    <source>
        <dbReference type="ARBA" id="ARBA00009986"/>
    </source>
</evidence>
<protein>
    <submittedName>
        <fullName evidence="5">NAD-dependent succinate-semialdehyde dehydrogenase</fullName>
    </submittedName>
</protein>
<gene>
    <name evidence="5" type="ORF">G3N56_16830</name>
</gene>
<dbReference type="Pfam" id="PF00171">
    <property type="entry name" value="Aldedh"/>
    <property type="match status" value="1"/>
</dbReference>
<evidence type="ECO:0000313" key="5">
    <source>
        <dbReference type="EMBL" id="NDY58399.1"/>
    </source>
</evidence>
<keyword evidence="6" id="KW-1185">Reference proteome</keyword>
<accession>A0A7K3NT26</accession>
<name>A0A7K3NT26_9BACT</name>
<feature type="domain" description="Aldehyde dehydrogenase" evidence="4">
    <location>
        <begin position="2"/>
        <end position="448"/>
    </location>
</feature>
<dbReference type="Gene3D" id="3.40.605.10">
    <property type="entry name" value="Aldehyde Dehydrogenase, Chain A, domain 1"/>
    <property type="match status" value="1"/>
</dbReference>
<dbReference type="EMBL" id="JAAGRQ010000098">
    <property type="protein sequence ID" value="NDY58399.1"/>
    <property type="molecule type" value="Genomic_DNA"/>
</dbReference>
<evidence type="ECO:0000259" key="4">
    <source>
        <dbReference type="Pfam" id="PF00171"/>
    </source>
</evidence>
<dbReference type="CDD" id="cd07100">
    <property type="entry name" value="ALDH_SSADH1_GabD1"/>
    <property type="match status" value="1"/>
</dbReference>
<comment type="caution">
    <text evidence="5">The sequence shown here is derived from an EMBL/GenBank/DDBJ whole genome shotgun (WGS) entry which is preliminary data.</text>
</comment>
<comment type="similarity">
    <text evidence="1">Belongs to the aldehyde dehydrogenase family.</text>
</comment>
<dbReference type="PANTHER" id="PTHR43217:SF1">
    <property type="entry name" value="SUCCINATE SEMIALDEHYDE DEHYDROGENASE [NAD(P)+] SAD"/>
    <property type="match status" value="1"/>
</dbReference>
<organism evidence="5 6">
    <name type="scientific">Desulfolutivibrio sulfodismutans</name>
    <dbReference type="NCBI Taxonomy" id="63561"/>
    <lineage>
        <taxon>Bacteria</taxon>
        <taxon>Pseudomonadati</taxon>
        <taxon>Thermodesulfobacteriota</taxon>
        <taxon>Desulfovibrionia</taxon>
        <taxon>Desulfovibrionales</taxon>
        <taxon>Desulfovibrionaceae</taxon>
        <taxon>Desulfolutivibrio</taxon>
    </lineage>
</organism>
<dbReference type="Gene3D" id="3.40.309.10">
    <property type="entry name" value="Aldehyde Dehydrogenase, Chain A, domain 2"/>
    <property type="match status" value="1"/>
</dbReference>
<evidence type="ECO:0000256" key="2">
    <source>
        <dbReference type="ARBA" id="ARBA00022857"/>
    </source>
</evidence>
<dbReference type="RefSeq" id="WP_163303472.1">
    <property type="nucleotide sequence ID" value="NZ_JAAGRQ010000098.1"/>
</dbReference>
<proteinExistence type="inferred from homology"/>
<dbReference type="InterPro" id="IPR044148">
    <property type="entry name" value="ALDH_GabD1-like"/>
</dbReference>
<dbReference type="PANTHER" id="PTHR43217">
    <property type="entry name" value="SUCCINATE SEMIALDEHYDE DEHYDROGENASE [NAD(P)+] SAD"/>
    <property type="match status" value="1"/>
</dbReference>
<dbReference type="GO" id="GO:0004030">
    <property type="term" value="F:aldehyde dehydrogenase [NAD(P)+] activity"/>
    <property type="evidence" value="ECO:0007669"/>
    <property type="project" value="InterPro"/>
</dbReference>
<dbReference type="FunFam" id="3.40.605.10:FF:000012">
    <property type="entry name" value="NAD-dependent succinate-semialdehyde dehydrogenase"/>
    <property type="match status" value="1"/>
</dbReference>
<dbReference type="InterPro" id="IPR047110">
    <property type="entry name" value="GABD/Sad-like"/>
</dbReference>
<keyword evidence="2" id="KW-0521">NADP</keyword>
<keyword evidence="3" id="KW-0560">Oxidoreductase</keyword>
<dbReference type="SUPFAM" id="SSF53720">
    <property type="entry name" value="ALDH-like"/>
    <property type="match status" value="1"/>
</dbReference>
<evidence type="ECO:0000256" key="3">
    <source>
        <dbReference type="ARBA" id="ARBA00023002"/>
    </source>
</evidence>
<dbReference type="InterPro" id="IPR016162">
    <property type="entry name" value="Ald_DH_N"/>
</dbReference>
<dbReference type="GO" id="GO:0004777">
    <property type="term" value="F:succinate-semialdehyde dehydrogenase (NAD+) activity"/>
    <property type="evidence" value="ECO:0007669"/>
    <property type="project" value="TreeGrafter"/>
</dbReference>
<dbReference type="AlphaFoldDB" id="A0A7K3NT26"/>
<dbReference type="Proteomes" id="UP000469724">
    <property type="component" value="Unassembled WGS sequence"/>
</dbReference>
<dbReference type="InterPro" id="IPR015590">
    <property type="entry name" value="Aldehyde_DH_dom"/>
</dbReference>
<evidence type="ECO:0000313" key="6">
    <source>
        <dbReference type="Proteomes" id="UP000469724"/>
    </source>
</evidence>
<sequence length="452" mass="47970">MQSVNPATGQLIRDYPEHGPAECAAILTDVARAARDFSRTTFAGRARCMTALAELLIAEAPVHARLITLEMGKLFREAEAEVKKCAQVCLYYAQHAEAILSPTPVRSAVAESCVSFEPLGTILGIMPWNFPFWQAIRFAAPAVMAGNAVVLKHAPGVCGCALAVEDLFRQAGFPEHVFRTLLIPLDLVESVIAHPGVRGVSLTGSVRAGRSVAALAGKHLKKSVLELGGSDPCIVLADADLSAAARTGAAARLQGCGQVCIASKRFIVERPVADQFTELLTTAMSHYVPGDPFDPATTLGPMAREDLRQALAVQIKTCLDMGARLLLGGHAVEGPGFYHEPTLLADVAPGMPAYDEELFGPAAALFVAEDAQHALFLANDTPYGLGAGIWTADVDAARAMARHIEAGTVTINGMTKSEPALPFGGVKNSGYGRELSEFGIREFVNIKTLRVF</sequence>